<dbReference type="InterPro" id="IPR008928">
    <property type="entry name" value="6-hairpin_glycosidase_sf"/>
</dbReference>
<dbReference type="InterPro" id="IPR012341">
    <property type="entry name" value="6hp_glycosidase-like_sf"/>
</dbReference>
<dbReference type="RefSeq" id="WP_023175851.1">
    <property type="nucleotide sequence ID" value="NC_022600.1"/>
</dbReference>
<evidence type="ECO:0000256" key="3">
    <source>
        <dbReference type="ARBA" id="ARBA00023295"/>
    </source>
</evidence>
<comment type="similarity">
    <text evidence="1">Belongs to the glycosyl hydrolase 15 family.</text>
</comment>
<keyword evidence="7" id="KW-1185">Reference proteome</keyword>
<feature type="domain" description="Glucodextranase N-terminal" evidence="5">
    <location>
        <begin position="10"/>
        <end position="270"/>
    </location>
</feature>
<dbReference type="SUPFAM" id="SSF74650">
    <property type="entry name" value="Galactose mutarotase-like"/>
    <property type="match status" value="1"/>
</dbReference>
<organism evidence="6 7">
    <name type="scientific">Gloeobacter kilaueensis (strain ATCC BAA-2537 / CCAP 1431/1 / ULC 316 / JS1)</name>
    <dbReference type="NCBI Taxonomy" id="1183438"/>
    <lineage>
        <taxon>Bacteria</taxon>
        <taxon>Bacillati</taxon>
        <taxon>Cyanobacteriota</taxon>
        <taxon>Cyanophyceae</taxon>
        <taxon>Gloeobacterales</taxon>
        <taxon>Gloeobacteraceae</taxon>
        <taxon>Gloeobacter</taxon>
    </lineage>
</organism>
<dbReference type="GO" id="GO:0030246">
    <property type="term" value="F:carbohydrate binding"/>
    <property type="evidence" value="ECO:0007669"/>
    <property type="project" value="InterPro"/>
</dbReference>
<dbReference type="InterPro" id="IPR046966">
    <property type="entry name" value="Glucoamylase_active_site"/>
</dbReference>
<evidence type="ECO:0000259" key="4">
    <source>
        <dbReference type="Pfam" id="PF00723"/>
    </source>
</evidence>
<dbReference type="PROSITE" id="PS00820">
    <property type="entry name" value="GLUCOAMYLASE"/>
    <property type="match status" value="1"/>
</dbReference>
<evidence type="ECO:0000256" key="2">
    <source>
        <dbReference type="ARBA" id="ARBA00022801"/>
    </source>
</evidence>
<name>U5QNP0_GLOK1</name>
<dbReference type="GO" id="GO:0004339">
    <property type="term" value="F:glucan 1,4-alpha-glucosidase activity"/>
    <property type="evidence" value="ECO:0007669"/>
    <property type="project" value="UniProtKB-EC"/>
</dbReference>
<accession>U5QNP0</accession>
<proteinExistence type="inferred from homology"/>
<reference evidence="6 7" key="1">
    <citation type="journal article" date="2013" name="PLoS ONE">
        <title>Cultivation and Complete Genome Sequencing of Gloeobacter kilaueensis sp. nov., from a Lava Cave in Kilauea Caldera, Hawai'i.</title>
        <authorList>
            <person name="Saw J.H."/>
            <person name="Schatz M."/>
            <person name="Brown M.V."/>
            <person name="Kunkel D.D."/>
            <person name="Foster J.S."/>
            <person name="Shick H."/>
            <person name="Christensen S."/>
            <person name="Hou S."/>
            <person name="Wan X."/>
            <person name="Donachie S.P."/>
        </authorList>
    </citation>
    <scope>NUCLEOTIDE SEQUENCE [LARGE SCALE GENOMIC DNA]</scope>
    <source>
        <strain evidence="7">JS</strain>
    </source>
</reference>
<dbReference type="HOGENOM" id="CLU_010471_0_0_3"/>
<dbReference type="Proteomes" id="UP000017396">
    <property type="component" value="Chromosome"/>
</dbReference>
<dbReference type="InterPro" id="IPR014718">
    <property type="entry name" value="GH-type_carb-bd"/>
</dbReference>
<keyword evidence="2 6" id="KW-0378">Hydrolase</keyword>
<dbReference type="GO" id="GO:0005975">
    <property type="term" value="P:carbohydrate metabolic process"/>
    <property type="evidence" value="ECO:0007669"/>
    <property type="project" value="InterPro"/>
</dbReference>
<dbReference type="STRING" id="1183438.GKIL_4247"/>
<dbReference type="GO" id="GO:0016757">
    <property type="term" value="F:glycosyltransferase activity"/>
    <property type="evidence" value="ECO:0007669"/>
    <property type="project" value="UniProtKB-ARBA"/>
</dbReference>
<evidence type="ECO:0000313" key="6">
    <source>
        <dbReference type="EMBL" id="AGY60493.1"/>
    </source>
</evidence>
<evidence type="ECO:0000313" key="7">
    <source>
        <dbReference type="Proteomes" id="UP000017396"/>
    </source>
</evidence>
<evidence type="ECO:0000259" key="5">
    <source>
        <dbReference type="Pfam" id="PF09137"/>
    </source>
</evidence>
<keyword evidence="3 6" id="KW-0326">Glycosidase</keyword>
<gene>
    <name evidence="6" type="ORF">GKIL_4247</name>
</gene>
<dbReference type="CDD" id="cd07430">
    <property type="entry name" value="GH15_N"/>
    <property type="match status" value="1"/>
</dbReference>
<dbReference type="InterPro" id="IPR015220">
    <property type="entry name" value="Glucodextranase_N"/>
</dbReference>
<dbReference type="KEGG" id="glj:GKIL_4247"/>
<dbReference type="Pfam" id="PF00723">
    <property type="entry name" value="Glyco_hydro_15"/>
    <property type="match status" value="1"/>
</dbReference>
<protein>
    <submittedName>
        <fullName evidence="6">Glucan 1,4-alpha-glucosidase</fullName>
        <ecNumber evidence="6">3.2.1.3</ecNumber>
    </submittedName>
</protein>
<dbReference type="Gene3D" id="1.50.10.10">
    <property type="match status" value="1"/>
</dbReference>
<dbReference type="PANTHER" id="PTHR31616:SF0">
    <property type="entry name" value="GLUCAN 1,4-ALPHA-GLUCOSIDASE"/>
    <property type="match status" value="1"/>
</dbReference>
<dbReference type="SUPFAM" id="SSF48208">
    <property type="entry name" value="Six-hairpin glycosidases"/>
    <property type="match status" value="1"/>
</dbReference>
<dbReference type="PATRIC" id="fig|1183438.3.peg.4177"/>
<dbReference type="OrthoDB" id="3902805at2"/>
<dbReference type="Gene3D" id="2.70.98.10">
    <property type="match status" value="1"/>
</dbReference>
<dbReference type="InterPro" id="IPR011013">
    <property type="entry name" value="Gal_mutarotase_sf_dom"/>
</dbReference>
<dbReference type="Pfam" id="PF09137">
    <property type="entry name" value="Glucodextran_N"/>
    <property type="match status" value="1"/>
</dbReference>
<feature type="domain" description="GH15-like" evidence="4">
    <location>
        <begin position="287"/>
        <end position="678"/>
    </location>
</feature>
<dbReference type="EMBL" id="CP003587">
    <property type="protein sequence ID" value="AGY60493.1"/>
    <property type="molecule type" value="Genomic_DNA"/>
</dbReference>
<evidence type="ECO:0000256" key="1">
    <source>
        <dbReference type="ARBA" id="ARBA00006188"/>
    </source>
</evidence>
<dbReference type="PANTHER" id="PTHR31616">
    <property type="entry name" value="TREHALASE"/>
    <property type="match status" value="1"/>
</dbReference>
<dbReference type="eggNOG" id="COG3387">
    <property type="taxonomic scope" value="Bacteria"/>
</dbReference>
<dbReference type="InterPro" id="IPR011613">
    <property type="entry name" value="GH15-like"/>
</dbReference>
<dbReference type="AlphaFoldDB" id="U5QNP0"/>
<sequence length="795" mass="87993">MVKFRGEQRAFGPPGIEPRWTAGSKDAVGTAYSSPSRIWFTLWRGILTETYFPTVDTPQIRDLQFLISDGKSFLHEEKRHLQPTIECLGQGLGYRTTNRDSEDRYRIVKEIIADPHLPCILQHVQLLGEEDFVSQLRLYALCSPHLKVSGWGNNAYVVSVAGQDLLVCQKGNTWLAMGATVPFCRLSCGYVGTSDGWTDLAANFEMNWQFDQAIDGNVALTGELDLSERREFTLGLAFGHSLNNAATVLLQSLSLPFAEQLQRFIEQWERPYRHILPLDGSAKDGGKLYRNSYGILLAHEDKSNSGALIASLAIPWGEAKGEDDTGGYHLVWPRDMVNSATALLAAGNRDTPLRALIYLAAVQREDGGFSQNFWIGGQTYWQGLQLDEVSFPILLAWRLRRADALQGFDPCAMVLEAAGCLIRKGPATGQERWEEAGGLSPSTLATNIASLICAASFARERQDEASARFLEEYADYLESHLEAWTATNAGTLVPGIRRHYIRIQPVGGAPLSVDLEGKRLGLANQKPGDEAAYPASTIVDAGFLELVRYGIRRADDPLIVDSIKVVDAVLKVETPMGPVWRRYNHDGYGQRDDGGPFTGWGTGRAWPLLTGERGHYELAAGGDVQSYLQALEAFASPAGPLPEQVWDAPDLPQAHLHLGKPTGSAMPLAWAHAEYIKLLRSTHDGEVFDLIPEVRDRYQGERASCHRLEIWKPAWQIAAIKAGDTLRILQDGRAFRVHWSADEWQSVQDTPSVSTALGIAFADLPTSQGGETLRFTFFWIASNQWEGRDYAVQVI</sequence>
<dbReference type="EC" id="3.2.1.3" evidence="6"/>